<dbReference type="PANTHER" id="PTHR31528">
    <property type="entry name" value="4-AMINO-5-HYDROXYMETHYL-2-METHYLPYRIMIDINE PHOSPHATE SYNTHASE THI11-RELATED"/>
    <property type="match status" value="1"/>
</dbReference>
<dbReference type="AlphaFoldDB" id="A0A934IMM0"/>
<keyword evidence="4" id="KW-1185">Reference proteome</keyword>
<feature type="domain" description="SsuA/THI5-like" evidence="2">
    <location>
        <begin position="54"/>
        <end position="255"/>
    </location>
</feature>
<dbReference type="Pfam" id="PF09084">
    <property type="entry name" value="NMT1"/>
    <property type="match status" value="1"/>
</dbReference>
<dbReference type="RefSeq" id="WP_198880090.1">
    <property type="nucleotide sequence ID" value="NZ_JAEKJA010000001.1"/>
</dbReference>
<proteinExistence type="predicted"/>
<dbReference type="InterPro" id="IPR006311">
    <property type="entry name" value="TAT_signal"/>
</dbReference>
<evidence type="ECO:0000256" key="1">
    <source>
        <dbReference type="SAM" id="SignalP"/>
    </source>
</evidence>
<evidence type="ECO:0000259" key="2">
    <source>
        <dbReference type="Pfam" id="PF09084"/>
    </source>
</evidence>
<dbReference type="InterPro" id="IPR027939">
    <property type="entry name" value="NMT1/THI5"/>
</dbReference>
<dbReference type="SUPFAM" id="SSF53850">
    <property type="entry name" value="Periplasmic binding protein-like II"/>
    <property type="match status" value="1"/>
</dbReference>
<name>A0A934IMM0_9HYPH</name>
<protein>
    <submittedName>
        <fullName evidence="3">ABC transporter substrate-binding protein</fullName>
    </submittedName>
</protein>
<reference evidence="3" key="1">
    <citation type="submission" date="2020-12" db="EMBL/GenBank/DDBJ databases">
        <title>Bacterial taxonomy.</title>
        <authorList>
            <person name="Pan X."/>
        </authorList>
    </citation>
    <scope>NUCLEOTIDE SEQUENCE</scope>
    <source>
        <strain evidence="3">B2012</strain>
    </source>
</reference>
<accession>A0A934IMM0</accession>
<dbReference type="PROSITE" id="PS51318">
    <property type="entry name" value="TAT"/>
    <property type="match status" value="1"/>
</dbReference>
<keyword evidence="1" id="KW-0732">Signal</keyword>
<dbReference type="Proteomes" id="UP000609531">
    <property type="component" value="Unassembled WGS sequence"/>
</dbReference>
<organism evidence="3 4">
    <name type="scientific">Acuticoccus mangrovi</name>
    <dbReference type="NCBI Taxonomy" id="2796142"/>
    <lineage>
        <taxon>Bacteria</taxon>
        <taxon>Pseudomonadati</taxon>
        <taxon>Pseudomonadota</taxon>
        <taxon>Alphaproteobacteria</taxon>
        <taxon>Hyphomicrobiales</taxon>
        <taxon>Amorphaceae</taxon>
        <taxon>Acuticoccus</taxon>
    </lineage>
</organism>
<dbReference type="PANTHER" id="PTHR31528:SF3">
    <property type="entry name" value="THIAMINE BIOSYNTHESIS PROTEIN HI_0357-RELATED"/>
    <property type="match status" value="1"/>
</dbReference>
<dbReference type="GO" id="GO:0009228">
    <property type="term" value="P:thiamine biosynthetic process"/>
    <property type="evidence" value="ECO:0007669"/>
    <property type="project" value="InterPro"/>
</dbReference>
<feature type="signal peptide" evidence="1">
    <location>
        <begin position="1"/>
        <end position="26"/>
    </location>
</feature>
<dbReference type="Gene3D" id="3.40.190.10">
    <property type="entry name" value="Periplasmic binding protein-like II"/>
    <property type="match status" value="2"/>
</dbReference>
<gene>
    <name evidence="3" type="ORF">JCR33_00710</name>
</gene>
<evidence type="ECO:0000313" key="3">
    <source>
        <dbReference type="EMBL" id="MBJ3774189.1"/>
    </source>
</evidence>
<dbReference type="InterPro" id="IPR015168">
    <property type="entry name" value="SsuA/THI5"/>
</dbReference>
<dbReference type="EMBL" id="JAEKJA010000001">
    <property type="protein sequence ID" value="MBJ3774189.1"/>
    <property type="molecule type" value="Genomic_DNA"/>
</dbReference>
<feature type="chain" id="PRO_5038063417" evidence="1">
    <location>
        <begin position="27"/>
        <end position="355"/>
    </location>
</feature>
<evidence type="ECO:0000313" key="4">
    <source>
        <dbReference type="Proteomes" id="UP000609531"/>
    </source>
</evidence>
<sequence length="355" mass="38164">MITRRTFVAGSLGAASLTGLKMPALAQSMTKLRFGPTTTAISTGHAAHSSLPVALGYWADEGLDVEVFGVAGPAPGLQMITSGQMEFVTITAEEILYARTNGMPVKTGYMHSRHPIGRVVTPKSANITNLADLKGKTIGSPVLQTNVYASGIFAEAGVDLNKDIDLVATGTGAPAALALRRGDILGWVSWDTAVAGVENLGIEFDYHYPSYYDMLLGNFVTGAESTIDANPEVYVKLCRGIAKAVHFGLTNPEAAIRIHWEVYPQTRPQGGGTPEEMAAAKRVFMARFDGYALQDGELYGEVRPEQWARVISEMAGAGLIDADYDISFAFDPSWLEEINAFDREEVAAQARNWAP</sequence>
<comment type="caution">
    <text evidence="3">The sequence shown here is derived from an EMBL/GenBank/DDBJ whole genome shotgun (WGS) entry which is preliminary data.</text>
</comment>